<dbReference type="RefSeq" id="XP_041155256.1">
    <property type="nucleotide sequence ID" value="XM_041300647.1"/>
</dbReference>
<proteinExistence type="predicted"/>
<dbReference type="InterPro" id="IPR041078">
    <property type="entry name" value="Plavaka"/>
</dbReference>
<sequence>MVDDEGMDGLEMEGLLYEIADEVDDDLFQLIPLDPDFHEMNYDNQDMMDIDQEQEEQEEPVAGPSRHRGALAEEEDSRVTDTHPTAGRVIRMEEMVHAKWRTQFGLGDGGEEAGSENSDDEDDTLFYPFASCLDWQVACWAVQEGVDSIPPCAKWQSTYLAFDDKPDYKHELHYRDPLEAIQMLLGNPAHAEDIVYKPSKVFTDTSRSTRIYNEMWTGRWWHAVQDRLPQGASVAPVIITTNKTQLTRFSASKSAYPVYLTLGNIPRAIRRKSSQHACILIGYLSVDKIIKEELSAREVSSRVQCLFHDSLRIILKPLKDAGESGIEVVGGDGLVRLVFPILACYVADYPEKCLVTCTKYSTCPKCRARANELAEIQSFARRTQHWTSSVIDHANISTKTNSAFRTQCMSQDVAGGVFEPFWLDFPHCDIHLAITSDVLHQLYQGISKHMVKWCQELMDEEELDQRLRTLPPCYGVHHFHKGWSALGQVGGKGRKQMARVLLACLVGKVPRGVILAYRALLDFIYLAQYPTHDEDTLAYMQQALQDFHLHKEVIINLGIRDDLDIPKFHSLQHYLENIRNFGTTDNYNTEMFERFHIDFCKEGWYASNGRNERPQMISWLTRREKVVSFQSYLKMSMEDEEEEFAHSRFRDHRVILIKRPHQLHRNILEVMQDHACKGFKKDLITYLNTQLPQPHSRGVFLDR</sequence>
<reference evidence="2" key="1">
    <citation type="journal article" date="2020" name="New Phytol.">
        <title>Comparative genomics reveals dynamic genome evolution in host specialist ectomycorrhizal fungi.</title>
        <authorList>
            <person name="Lofgren L.A."/>
            <person name="Nguyen N.H."/>
            <person name="Vilgalys R."/>
            <person name="Ruytinx J."/>
            <person name="Liao H.L."/>
            <person name="Branco S."/>
            <person name="Kuo A."/>
            <person name="LaButti K."/>
            <person name="Lipzen A."/>
            <person name="Andreopoulos W."/>
            <person name="Pangilinan J."/>
            <person name="Riley R."/>
            <person name="Hundley H."/>
            <person name="Na H."/>
            <person name="Barry K."/>
            <person name="Grigoriev I.V."/>
            <person name="Stajich J.E."/>
            <person name="Kennedy P.G."/>
        </authorList>
    </citation>
    <scope>NUCLEOTIDE SEQUENCE</scope>
    <source>
        <strain evidence="2">S12</strain>
    </source>
</reference>
<dbReference type="Proteomes" id="UP000719766">
    <property type="component" value="Unassembled WGS sequence"/>
</dbReference>
<protein>
    <submittedName>
        <fullName evidence="2">Uncharacterized protein</fullName>
    </submittedName>
</protein>
<dbReference type="AlphaFoldDB" id="A0A9P7DD41"/>
<dbReference type="Pfam" id="PF18759">
    <property type="entry name" value="Plavaka"/>
    <property type="match status" value="1"/>
</dbReference>
<evidence type="ECO:0000313" key="3">
    <source>
        <dbReference type="Proteomes" id="UP000719766"/>
    </source>
</evidence>
<accession>A0A9P7DD41</accession>
<evidence type="ECO:0000313" key="2">
    <source>
        <dbReference type="EMBL" id="KAG1787962.1"/>
    </source>
</evidence>
<dbReference type="OrthoDB" id="2418900at2759"/>
<comment type="caution">
    <text evidence="2">The sequence shown here is derived from an EMBL/GenBank/DDBJ whole genome shotgun (WGS) entry which is preliminary data.</text>
</comment>
<gene>
    <name evidence="2" type="ORF">HD556DRAFT_1312386</name>
</gene>
<name>A0A9P7DD41_9AGAM</name>
<evidence type="ECO:0000256" key="1">
    <source>
        <dbReference type="SAM" id="MobiDB-lite"/>
    </source>
</evidence>
<organism evidence="2 3">
    <name type="scientific">Suillus plorans</name>
    <dbReference type="NCBI Taxonomy" id="116603"/>
    <lineage>
        <taxon>Eukaryota</taxon>
        <taxon>Fungi</taxon>
        <taxon>Dikarya</taxon>
        <taxon>Basidiomycota</taxon>
        <taxon>Agaricomycotina</taxon>
        <taxon>Agaricomycetes</taxon>
        <taxon>Agaricomycetidae</taxon>
        <taxon>Boletales</taxon>
        <taxon>Suillineae</taxon>
        <taxon>Suillaceae</taxon>
        <taxon>Suillus</taxon>
    </lineage>
</organism>
<dbReference type="GeneID" id="64594411"/>
<dbReference type="EMBL" id="JABBWE010000073">
    <property type="protein sequence ID" value="KAG1787962.1"/>
    <property type="molecule type" value="Genomic_DNA"/>
</dbReference>
<feature type="region of interest" description="Disordered" evidence="1">
    <location>
        <begin position="53"/>
        <end position="82"/>
    </location>
</feature>
<keyword evidence="3" id="KW-1185">Reference proteome</keyword>